<comment type="caution">
    <text evidence="3">The sequence shown here is derived from an EMBL/GenBank/DDBJ whole genome shotgun (WGS) entry which is preliminary data.</text>
</comment>
<sequence length="237" mass="27244">MARLPRLVLPNQPHHVIQRGNDRQLIFRDDEDHQRFLAWLRESAKEFKVAIHAYVLMGNHLHLLASPSDQNGLAQMMQRVGRYYVPWFNHKHGRVGSLFQGRFKTSLVDAERYFLVCSRYIELNPVRARLVADPRDYPWSSYRHHAGMQPDPLVTDHALFWALGNTPFQREAAYTELAGRALGAGELARINQAVLKGWPLGSDAFKQDLQQKMKRQVLPAKRGRPAKTPPTPPEDAR</sequence>
<dbReference type="Proteomes" id="UP000241421">
    <property type="component" value="Unassembled WGS sequence"/>
</dbReference>
<evidence type="ECO:0000259" key="2">
    <source>
        <dbReference type="SMART" id="SM01321"/>
    </source>
</evidence>
<dbReference type="SUPFAM" id="SSF143422">
    <property type="entry name" value="Transposase IS200-like"/>
    <property type="match status" value="1"/>
</dbReference>
<dbReference type="GO" id="GO:0006313">
    <property type="term" value="P:DNA transposition"/>
    <property type="evidence" value="ECO:0007669"/>
    <property type="project" value="InterPro"/>
</dbReference>
<dbReference type="InterPro" id="IPR002686">
    <property type="entry name" value="Transposase_17"/>
</dbReference>
<keyword evidence="4" id="KW-1185">Reference proteome</keyword>
<protein>
    <submittedName>
        <fullName evidence="3">Transposase</fullName>
    </submittedName>
</protein>
<dbReference type="Pfam" id="PF01797">
    <property type="entry name" value="Y1_Tnp"/>
    <property type="match status" value="1"/>
</dbReference>
<gene>
    <name evidence="3" type="ORF">C7C56_025010</name>
</gene>
<accession>A0A2U2HDJ7</accession>
<proteinExistence type="predicted"/>
<dbReference type="GO" id="GO:0003677">
    <property type="term" value="F:DNA binding"/>
    <property type="evidence" value="ECO:0007669"/>
    <property type="project" value="InterPro"/>
</dbReference>
<dbReference type="RefSeq" id="WP_106760067.1">
    <property type="nucleotide sequence ID" value="NZ_PXWF02000314.1"/>
</dbReference>
<dbReference type="SMART" id="SM01321">
    <property type="entry name" value="Y1_Tnp"/>
    <property type="match status" value="1"/>
</dbReference>
<dbReference type="GO" id="GO:0004803">
    <property type="term" value="F:transposase activity"/>
    <property type="evidence" value="ECO:0007669"/>
    <property type="project" value="InterPro"/>
</dbReference>
<evidence type="ECO:0000256" key="1">
    <source>
        <dbReference type="SAM" id="MobiDB-lite"/>
    </source>
</evidence>
<reference evidence="3 4" key="1">
    <citation type="submission" date="2018-04" db="EMBL/GenBank/DDBJ databases">
        <title>Massilia violaceinigra sp. nov., a novel purple-pigmented bacterium isolated from Tianshan glacier, Xinjiang, China.</title>
        <authorList>
            <person name="Wang H."/>
        </authorList>
    </citation>
    <scope>NUCLEOTIDE SEQUENCE [LARGE SCALE GENOMIC DNA]</scope>
    <source>
        <strain evidence="3 4">B448-2</strain>
    </source>
</reference>
<dbReference type="EMBL" id="PXWF02000314">
    <property type="protein sequence ID" value="PWF41189.1"/>
    <property type="molecule type" value="Genomic_DNA"/>
</dbReference>
<name>A0A2U2HDJ7_9BURK</name>
<feature type="region of interest" description="Disordered" evidence="1">
    <location>
        <begin position="212"/>
        <end position="237"/>
    </location>
</feature>
<feature type="compositionally biased region" description="Pro residues" evidence="1">
    <location>
        <begin position="227"/>
        <end position="237"/>
    </location>
</feature>
<dbReference type="PANTHER" id="PTHR34322:SF2">
    <property type="entry name" value="TRANSPOSASE IS200-LIKE DOMAIN-CONTAINING PROTEIN"/>
    <property type="match status" value="1"/>
</dbReference>
<dbReference type="AlphaFoldDB" id="A0A2U2HDJ7"/>
<dbReference type="OrthoDB" id="9814067at2"/>
<evidence type="ECO:0000313" key="3">
    <source>
        <dbReference type="EMBL" id="PWF41189.1"/>
    </source>
</evidence>
<feature type="domain" description="Transposase IS200-like" evidence="2">
    <location>
        <begin position="9"/>
        <end position="124"/>
    </location>
</feature>
<organism evidence="3 4">
    <name type="scientific">Massilia glaciei</name>
    <dbReference type="NCBI Taxonomy" id="1524097"/>
    <lineage>
        <taxon>Bacteria</taxon>
        <taxon>Pseudomonadati</taxon>
        <taxon>Pseudomonadota</taxon>
        <taxon>Betaproteobacteria</taxon>
        <taxon>Burkholderiales</taxon>
        <taxon>Oxalobacteraceae</taxon>
        <taxon>Telluria group</taxon>
        <taxon>Massilia</taxon>
    </lineage>
</organism>
<dbReference type="PANTHER" id="PTHR34322">
    <property type="entry name" value="TRANSPOSASE, Y1_TNP DOMAIN-CONTAINING"/>
    <property type="match status" value="1"/>
</dbReference>
<dbReference type="InterPro" id="IPR036515">
    <property type="entry name" value="Transposase_17_sf"/>
</dbReference>
<evidence type="ECO:0000313" key="4">
    <source>
        <dbReference type="Proteomes" id="UP000241421"/>
    </source>
</evidence>
<dbReference type="Gene3D" id="3.30.70.1290">
    <property type="entry name" value="Transposase IS200-like"/>
    <property type="match status" value="1"/>
</dbReference>